<dbReference type="AlphaFoldDB" id="A0A0C2WUM8"/>
<protein>
    <submittedName>
        <fullName evidence="1">Uncharacterized protein</fullName>
    </submittedName>
</protein>
<dbReference type="HOGENOM" id="CLU_2885333_0_0_1"/>
<dbReference type="Proteomes" id="UP000054549">
    <property type="component" value="Unassembled WGS sequence"/>
</dbReference>
<accession>A0A0C2WUM8</accession>
<dbReference type="InParanoid" id="A0A0C2WUM8"/>
<proteinExistence type="predicted"/>
<evidence type="ECO:0000313" key="1">
    <source>
        <dbReference type="EMBL" id="KIL60481.1"/>
    </source>
</evidence>
<dbReference type="EMBL" id="KN818298">
    <property type="protein sequence ID" value="KIL60481.1"/>
    <property type="molecule type" value="Genomic_DNA"/>
</dbReference>
<reference evidence="1 2" key="1">
    <citation type="submission" date="2014-04" db="EMBL/GenBank/DDBJ databases">
        <title>Evolutionary Origins and Diversification of the Mycorrhizal Mutualists.</title>
        <authorList>
            <consortium name="DOE Joint Genome Institute"/>
            <consortium name="Mycorrhizal Genomics Consortium"/>
            <person name="Kohler A."/>
            <person name="Kuo A."/>
            <person name="Nagy L.G."/>
            <person name="Floudas D."/>
            <person name="Copeland A."/>
            <person name="Barry K.W."/>
            <person name="Cichocki N."/>
            <person name="Veneault-Fourrey C."/>
            <person name="LaButti K."/>
            <person name="Lindquist E.A."/>
            <person name="Lipzen A."/>
            <person name="Lundell T."/>
            <person name="Morin E."/>
            <person name="Murat C."/>
            <person name="Riley R."/>
            <person name="Ohm R."/>
            <person name="Sun H."/>
            <person name="Tunlid A."/>
            <person name="Henrissat B."/>
            <person name="Grigoriev I.V."/>
            <person name="Hibbett D.S."/>
            <person name="Martin F."/>
        </authorList>
    </citation>
    <scope>NUCLEOTIDE SEQUENCE [LARGE SCALE GENOMIC DNA]</scope>
    <source>
        <strain evidence="1 2">Koide BX008</strain>
    </source>
</reference>
<gene>
    <name evidence="1" type="ORF">M378DRAFT_917935</name>
</gene>
<name>A0A0C2WUM8_AMAMK</name>
<organism evidence="1 2">
    <name type="scientific">Amanita muscaria (strain Koide BX008)</name>
    <dbReference type="NCBI Taxonomy" id="946122"/>
    <lineage>
        <taxon>Eukaryota</taxon>
        <taxon>Fungi</taxon>
        <taxon>Dikarya</taxon>
        <taxon>Basidiomycota</taxon>
        <taxon>Agaricomycotina</taxon>
        <taxon>Agaricomycetes</taxon>
        <taxon>Agaricomycetidae</taxon>
        <taxon>Agaricales</taxon>
        <taxon>Pluteineae</taxon>
        <taxon>Amanitaceae</taxon>
        <taxon>Amanita</taxon>
    </lineage>
</organism>
<sequence length="63" mass="7301">MPGVALSLLRVDSWYFAPGRGHVRRFMFRLHICGDTACIPITSQVATHNRWRLGQKCYLQRVI</sequence>
<keyword evidence="2" id="KW-1185">Reference proteome</keyword>
<evidence type="ECO:0000313" key="2">
    <source>
        <dbReference type="Proteomes" id="UP000054549"/>
    </source>
</evidence>